<evidence type="ECO:0000313" key="6">
    <source>
        <dbReference type="EMBL" id="MSC33545.1"/>
    </source>
</evidence>
<reference evidence="7 8" key="1">
    <citation type="journal article" date="2019" name="Nat. Med.">
        <title>A library of human gut bacterial isolates paired with longitudinal multiomics data enables mechanistic microbiome research.</title>
        <authorList>
            <person name="Poyet M."/>
            <person name="Groussin M."/>
            <person name="Gibbons S.M."/>
            <person name="Avila-Pacheco J."/>
            <person name="Jiang X."/>
            <person name="Kearney S.M."/>
            <person name="Perrotta A.R."/>
            <person name="Berdy B."/>
            <person name="Zhao S."/>
            <person name="Lieberman T.D."/>
            <person name="Swanson P.K."/>
            <person name="Smith M."/>
            <person name="Roesemann S."/>
            <person name="Alexander J.E."/>
            <person name="Rich S.A."/>
            <person name="Livny J."/>
            <person name="Vlamakis H."/>
            <person name="Clish C."/>
            <person name="Bullock K."/>
            <person name="Deik A."/>
            <person name="Scott J."/>
            <person name="Pierce K.A."/>
            <person name="Xavier R.J."/>
            <person name="Alm E.J."/>
        </authorList>
    </citation>
    <scope>NUCLEOTIDE SEQUENCE [LARGE SCALE GENOMIC DNA]</scope>
    <source>
        <strain evidence="5 7">BIOML-A4</strain>
        <strain evidence="6 8">BIOML-A5</strain>
    </source>
</reference>
<evidence type="ECO:0000256" key="2">
    <source>
        <dbReference type="ARBA" id="ARBA00023125"/>
    </source>
</evidence>
<keyword evidence="2" id="KW-0238">DNA-binding</keyword>
<dbReference type="Pfam" id="PF02311">
    <property type="entry name" value="AraC_binding"/>
    <property type="match status" value="1"/>
</dbReference>
<evidence type="ECO:0000256" key="3">
    <source>
        <dbReference type="ARBA" id="ARBA00023163"/>
    </source>
</evidence>
<sequence>MIIMLRQSRKPSMLETQKMIKEEAMDTSKRLNQFRIQKDPISAYLDQFRLDIDYFTNWPNQSGKTLKNIIGTHIKIILVERGNCEIMIQDTKYKLSGGDCLIIPPYTIYNAVTGNEPINSYEIFFNVYPITREQEFLSRMKIEGTLVFTHLITAIEWKSFSHCYTSLQSKQDGCYAQLKASLTMLLIKILRRQPLAIMDPQGRVKEQAVVDKLFLYLNEHLDEPVQVGQLCSYLALSQSHLYRCCRNVMNCSTNQLIIRYKLSRAKQLLKDPELSIQQIAAMIGYEPFYFSSQFKRNFLLSPSQYREKLCVCRRDQ</sequence>
<evidence type="ECO:0000259" key="4">
    <source>
        <dbReference type="PROSITE" id="PS01124"/>
    </source>
</evidence>
<evidence type="ECO:0000313" key="8">
    <source>
        <dbReference type="Proteomes" id="UP000480929"/>
    </source>
</evidence>
<gene>
    <name evidence="6" type="ORF">GKD88_10475</name>
    <name evidence="5" type="ORF">GKE08_10675</name>
</gene>
<dbReference type="EMBL" id="WKPI01000017">
    <property type="protein sequence ID" value="MSC33545.1"/>
    <property type="molecule type" value="Genomic_DNA"/>
</dbReference>
<name>A0A6N7S852_9FIRM</name>
<keyword evidence="3" id="KW-0804">Transcription</keyword>
<dbReference type="EMBL" id="WKPJ01000015">
    <property type="protein sequence ID" value="MSA89790.1"/>
    <property type="molecule type" value="Genomic_DNA"/>
</dbReference>
<dbReference type="PANTHER" id="PTHR43280:SF2">
    <property type="entry name" value="HTH-TYPE TRANSCRIPTIONAL REGULATOR EXSA"/>
    <property type="match status" value="1"/>
</dbReference>
<accession>A0A6N7S852</accession>
<dbReference type="InterPro" id="IPR037923">
    <property type="entry name" value="HTH-like"/>
</dbReference>
<dbReference type="SMART" id="SM00342">
    <property type="entry name" value="HTH_ARAC"/>
    <property type="match status" value="1"/>
</dbReference>
<keyword evidence="8" id="KW-1185">Reference proteome</keyword>
<dbReference type="InterPro" id="IPR018060">
    <property type="entry name" value="HTH_AraC"/>
</dbReference>
<comment type="caution">
    <text evidence="5">The sequence shown here is derived from an EMBL/GenBank/DDBJ whole genome shotgun (WGS) entry which is preliminary data.</text>
</comment>
<dbReference type="AlphaFoldDB" id="A0A6N7S852"/>
<evidence type="ECO:0000313" key="7">
    <source>
        <dbReference type="Proteomes" id="UP000433575"/>
    </source>
</evidence>
<organism evidence="5 7">
    <name type="scientific">Holdemania massiliensis</name>
    <dbReference type="NCBI Taxonomy" id="1468449"/>
    <lineage>
        <taxon>Bacteria</taxon>
        <taxon>Bacillati</taxon>
        <taxon>Bacillota</taxon>
        <taxon>Erysipelotrichia</taxon>
        <taxon>Erysipelotrichales</taxon>
        <taxon>Erysipelotrichaceae</taxon>
        <taxon>Holdemania</taxon>
    </lineage>
</organism>
<evidence type="ECO:0000313" key="5">
    <source>
        <dbReference type="EMBL" id="MSA89790.1"/>
    </source>
</evidence>
<dbReference type="Gene3D" id="1.10.10.60">
    <property type="entry name" value="Homeodomain-like"/>
    <property type="match status" value="1"/>
</dbReference>
<dbReference type="GO" id="GO:0043565">
    <property type="term" value="F:sequence-specific DNA binding"/>
    <property type="evidence" value="ECO:0007669"/>
    <property type="project" value="InterPro"/>
</dbReference>
<dbReference type="PROSITE" id="PS01124">
    <property type="entry name" value="HTH_ARAC_FAMILY_2"/>
    <property type="match status" value="1"/>
</dbReference>
<proteinExistence type="predicted"/>
<dbReference type="GO" id="GO:0003700">
    <property type="term" value="F:DNA-binding transcription factor activity"/>
    <property type="evidence" value="ECO:0007669"/>
    <property type="project" value="InterPro"/>
</dbReference>
<protein>
    <submittedName>
        <fullName evidence="5">Helix-turn-helix domain-containing protein</fullName>
    </submittedName>
</protein>
<dbReference type="Pfam" id="PF12833">
    <property type="entry name" value="HTH_18"/>
    <property type="match status" value="1"/>
</dbReference>
<dbReference type="InterPro" id="IPR009057">
    <property type="entry name" value="Homeodomain-like_sf"/>
</dbReference>
<dbReference type="SUPFAM" id="SSF51215">
    <property type="entry name" value="Regulatory protein AraC"/>
    <property type="match status" value="1"/>
</dbReference>
<keyword evidence="1" id="KW-0805">Transcription regulation</keyword>
<dbReference type="SUPFAM" id="SSF46689">
    <property type="entry name" value="Homeodomain-like"/>
    <property type="match status" value="1"/>
</dbReference>
<evidence type="ECO:0000256" key="1">
    <source>
        <dbReference type="ARBA" id="ARBA00023015"/>
    </source>
</evidence>
<dbReference type="InterPro" id="IPR003313">
    <property type="entry name" value="AraC-bd"/>
</dbReference>
<dbReference type="OrthoDB" id="249627at2"/>
<feature type="domain" description="HTH araC/xylS-type" evidence="4">
    <location>
        <begin position="211"/>
        <end position="308"/>
    </location>
</feature>
<dbReference type="Proteomes" id="UP000433575">
    <property type="component" value="Unassembled WGS sequence"/>
</dbReference>
<dbReference type="Proteomes" id="UP000480929">
    <property type="component" value="Unassembled WGS sequence"/>
</dbReference>
<dbReference type="PANTHER" id="PTHR43280">
    <property type="entry name" value="ARAC-FAMILY TRANSCRIPTIONAL REGULATOR"/>
    <property type="match status" value="1"/>
</dbReference>